<evidence type="ECO:0000313" key="2">
    <source>
        <dbReference type="EMBL" id="AUX45674.1"/>
    </source>
</evidence>
<dbReference type="Proteomes" id="UP000238348">
    <property type="component" value="Chromosome"/>
</dbReference>
<gene>
    <name evidence="2" type="ORF">SOCE26_071690</name>
</gene>
<name>A0A2L0F292_SORCE</name>
<feature type="compositionally biased region" description="Gly residues" evidence="1">
    <location>
        <begin position="31"/>
        <end position="66"/>
    </location>
</feature>
<evidence type="ECO:0000256" key="1">
    <source>
        <dbReference type="SAM" id="MobiDB-lite"/>
    </source>
</evidence>
<reference evidence="2 3" key="1">
    <citation type="submission" date="2015-09" db="EMBL/GenBank/DDBJ databases">
        <title>Sorangium comparison.</title>
        <authorList>
            <person name="Zaburannyi N."/>
            <person name="Bunk B."/>
            <person name="Overmann J."/>
            <person name="Mueller R."/>
        </authorList>
    </citation>
    <scope>NUCLEOTIDE SEQUENCE [LARGE SCALE GENOMIC DNA]</scope>
    <source>
        <strain evidence="2 3">So ce26</strain>
    </source>
</reference>
<protein>
    <submittedName>
        <fullName evidence="2">Uncharacterized protein</fullName>
    </submittedName>
</protein>
<organism evidence="2 3">
    <name type="scientific">Sorangium cellulosum</name>
    <name type="common">Polyangium cellulosum</name>
    <dbReference type="NCBI Taxonomy" id="56"/>
    <lineage>
        <taxon>Bacteria</taxon>
        <taxon>Pseudomonadati</taxon>
        <taxon>Myxococcota</taxon>
        <taxon>Polyangia</taxon>
        <taxon>Polyangiales</taxon>
        <taxon>Polyangiaceae</taxon>
        <taxon>Sorangium</taxon>
    </lineage>
</organism>
<accession>A0A2L0F292</accession>
<sequence length="224" mass="21533">MQTSRFFMASTWLIIGALVAVPGCGDDDDGGGGSGGTGTTTSGTGGNGGNGGSADGGGGNGGDGGGGGEPAASCETYCAAVMANCTDVQAQYGSEASCVAFCEDLPEGAAGEEAGNSLACRAYHAGEAAADPTTHCIHAGPGGGGVCGAPADAFCTVAPEACPDVYADSDACNTEAAGFDATPPYAGPNSTGDTLACRLYHLTEATIDPETHCGHIGEASPVCM</sequence>
<evidence type="ECO:0000313" key="3">
    <source>
        <dbReference type="Proteomes" id="UP000238348"/>
    </source>
</evidence>
<feature type="region of interest" description="Disordered" evidence="1">
    <location>
        <begin position="29"/>
        <end position="66"/>
    </location>
</feature>
<proteinExistence type="predicted"/>
<dbReference type="AlphaFoldDB" id="A0A2L0F292"/>
<dbReference type="EMBL" id="CP012673">
    <property type="protein sequence ID" value="AUX45674.1"/>
    <property type="molecule type" value="Genomic_DNA"/>
</dbReference>